<organism evidence="1 2">
    <name type="scientific">Amycolatopsis heterodermiae</name>
    <dbReference type="NCBI Taxonomy" id="3110235"/>
    <lineage>
        <taxon>Bacteria</taxon>
        <taxon>Bacillati</taxon>
        <taxon>Actinomycetota</taxon>
        <taxon>Actinomycetes</taxon>
        <taxon>Pseudonocardiales</taxon>
        <taxon>Pseudonocardiaceae</taxon>
        <taxon>Amycolatopsis</taxon>
    </lineage>
</organism>
<dbReference type="RefSeq" id="WP_323335020.1">
    <property type="nucleotide sequence ID" value="NZ_JAYFSI010000014.1"/>
</dbReference>
<protein>
    <submittedName>
        <fullName evidence="1">Uncharacterized protein</fullName>
    </submittedName>
</protein>
<accession>A0ABU5RIP3</accession>
<proteinExistence type="predicted"/>
<evidence type="ECO:0000313" key="1">
    <source>
        <dbReference type="EMBL" id="MEA5366048.1"/>
    </source>
</evidence>
<sequence length="99" mass="11011">MTVSEVKKLRAQVVLAAKIMERNQAAWTARAEEAEKRSRQSGDGDLQDARYRRGWACGYEMALDALWQATGGEFGVQYVHHDIVEAEIVDEEPSTAVAS</sequence>
<dbReference type="Proteomes" id="UP001304298">
    <property type="component" value="Unassembled WGS sequence"/>
</dbReference>
<evidence type="ECO:0000313" key="2">
    <source>
        <dbReference type="Proteomes" id="UP001304298"/>
    </source>
</evidence>
<dbReference type="EMBL" id="JAYFSI010000014">
    <property type="protein sequence ID" value="MEA5366048.1"/>
    <property type="molecule type" value="Genomic_DNA"/>
</dbReference>
<comment type="caution">
    <text evidence="1">The sequence shown here is derived from an EMBL/GenBank/DDBJ whole genome shotgun (WGS) entry which is preliminary data.</text>
</comment>
<gene>
    <name evidence="1" type="ORF">VA596_41425</name>
</gene>
<reference evidence="1 2" key="1">
    <citation type="submission" date="2023-12" db="EMBL/GenBank/DDBJ databases">
        <title>Amycolatopsis sp. V23-08.</title>
        <authorList>
            <person name="Somphong A."/>
        </authorList>
    </citation>
    <scope>NUCLEOTIDE SEQUENCE [LARGE SCALE GENOMIC DNA]</scope>
    <source>
        <strain evidence="1 2">V23-08</strain>
    </source>
</reference>
<name>A0ABU5RIP3_9PSEU</name>
<keyword evidence="2" id="KW-1185">Reference proteome</keyword>